<keyword evidence="2" id="KW-1185">Reference proteome</keyword>
<dbReference type="Proteomes" id="UP000078492">
    <property type="component" value="Unassembled WGS sequence"/>
</dbReference>
<accession>A0A151IY79</accession>
<evidence type="ECO:0000313" key="2">
    <source>
        <dbReference type="Proteomes" id="UP000078492"/>
    </source>
</evidence>
<organism evidence="1 2">
    <name type="scientific">Trachymyrmex cornetzi</name>
    <dbReference type="NCBI Taxonomy" id="471704"/>
    <lineage>
        <taxon>Eukaryota</taxon>
        <taxon>Metazoa</taxon>
        <taxon>Ecdysozoa</taxon>
        <taxon>Arthropoda</taxon>
        <taxon>Hexapoda</taxon>
        <taxon>Insecta</taxon>
        <taxon>Pterygota</taxon>
        <taxon>Neoptera</taxon>
        <taxon>Endopterygota</taxon>
        <taxon>Hymenoptera</taxon>
        <taxon>Apocrita</taxon>
        <taxon>Aculeata</taxon>
        <taxon>Formicoidea</taxon>
        <taxon>Formicidae</taxon>
        <taxon>Myrmicinae</taxon>
        <taxon>Trachymyrmex</taxon>
    </lineage>
</organism>
<name>A0A151IY79_9HYME</name>
<proteinExistence type="predicted"/>
<dbReference type="EMBL" id="KQ980774">
    <property type="protein sequence ID" value="KYN13255.1"/>
    <property type="molecule type" value="Genomic_DNA"/>
</dbReference>
<protein>
    <submittedName>
        <fullName evidence="1">Uncharacterized protein</fullName>
    </submittedName>
</protein>
<dbReference type="AlphaFoldDB" id="A0A151IY79"/>
<gene>
    <name evidence="1" type="ORF">ALC57_14551</name>
</gene>
<reference evidence="1 2" key="1">
    <citation type="submission" date="2015-09" db="EMBL/GenBank/DDBJ databases">
        <title>Trachymyrmex cornetzi WGS genome.</title>
        <authorList>
            <person name="Nygaard S."/>
            <person name="Hu H."/>
            <person name="Boomsma J."/>
            <person name="Zhang G."/>
        </authorList>
    </citation>
    <scope>NUCLEOTIDE SEQUENCE [LARGE SCALE GENOMIC DNA]</scope>
    <source>
        <strain evidence="1">Tcor2-1</strain>
        <tissue evidence="1">Whole body</tissue>
    </source>
</reference>
<evidence type="ECO:0000313" key="1">
    <source>
        <dbReference type="EMBL" id="KYN13255.1"/>
    </source>
</evidence>
<sequence>MHSRRTPVQDGRECNARYARDGSKVRQSERLVLPAQPIPRKRNTPRFRSLSLSLFRDVASSCRNSRGCQSERHSIPKHQTERFARKQASIATSATTPSSRRYVVARSIPKSQLPCLKRFDFGLTTTELKVVKERRNSSTAAEKNAFTVGSHITTSSHSLIRPCGFFPRWMRADKNPPCQTKTESRHAGRSEMVHADGRELVNERTRAIH</sequence>